<reference evidence="2" key="1">
    <citation type="journal article" date="2020" name="mSystems">
        <title>Genome- and Community-Level Interaction Insights into Carbon Utilization and Element Cycling Functions of Hydrothermarchaeota in Hydrothermal Sediment.</title>
        <authorList>
            <person name="Zhou Z."/>
            <person name="Liu Y."/>
            <person name="Xu W."/>
            <person name="Pan J."/>
            <person name="Luo Z.H."/>
            <person name="Li M."/>
        </authorList>
    </citation>
    <scope>NUCLEOTIDE SEQUENCE [LARGE SCALE GENOMIC DNA]</scope>
    <source>
        <strain evidence="2">SpSt-1088</strain>
    </source>
</reference>
<accession>A0A7C5Y714</accession>
<dbReference type="InterPro" id="IPR001509">
    <property type="entry name" value="Epimerase_deHydtase"/>
</dbReference>
<proteinExistence type="predicted"/>
<protein>
    <submittedName>
        <fullName evidence="2">NAD(P)-dependent oxidoreductase</fullName>
    </submittedName>
</protein>
<dbReference type="InterPro" id="IPR050177">
    <property type="entry name" value="Lipid_A_modif_metabolic_enz"/>
</dbReference>
<dbReference type="PANTHER" id="PTHR43245">
    <property type="entry name" value="BIFUNCTIONAL POLYMYXIN RESISTANCE PROTEIN ARNA"/>
    <property type="match status" value="1"/>
</dbReference>
<evidence type="ECO:0000313" key="2">
    <source>
        <dbReference type="EMBL" id="HHR33889.1"/>
    </source>
</evidence>
<dbReference type="EMBL" id="DRXW01000188">
    <property type="protein sequence ID" value="HHR33889.1"/>
    <property type="molecule type" value="Genomic_DNA"/>
</dbReference>
<dbReference type="AlphaFoldDB" id="A0A7C5Y714"/>
<dbReference type="InterPro" id="IPR036291">
    <property type="entry name" value="NAD(P)-bd_dom_sf"/>
</dbReference>
<dbReference type="Gene3D" id="3.40.50.720">
    <property type="entry name" value="NAD(P)-binding Rossmann-like Domain"/>
    <property type="match status" value="1"/>
</dbReference>
<evidence type="ECO:0000259" key="1">
    <source>
        <dbReference type="Pfam" id="PF01370"/>
    </source>
</evidence>
<dbReference type="SUPFAM" id="SSF51735">
    <property type="entry name" value="NAD(P)-binding Rossmann-fold domains"/>
    <property type="match status" value="1"/>
</dbReference>
<comment type="caution">
    <text evidence="2">The sequence shown here is derived from an EMBL/GenBank/DDBJ whole genome shotgun (WGS) entry which is preliminary data.</text>
</comment>
<feature type="domain" description="NAD-dependent epimerase/dehydratase" evidence="1">
    <location>
        <begin position="3"/>
        <end position="237"/>
    </location>
</feature>
<organism evidence="2">
    <name type="scientific">Fervidobacterium nodosum</name>
    <dbReference type="NCBI Taxonomy" id="2424"/>
    <lineage>
        <taxon>Bacteria</taxon>
        <taxon>Thermotogati</taxon>
        <taxon>Thermotogota</taxon>
        <taxon>Thermotogae</taxon>
        <taxon>Thermotogales</taxon>
        <taxon>Fervidobacteriaceae</taxon>
        <taxon>Fervidobacterium</taxon>
    </lineage>
</organism>
<sequence length="315" mass="36154">MKILITGGLGFIGKALKSNLQKQGHEVVVLDLQVRDYDDYVRADVTEFLDLWKTVKSYGKFDYVIHMAGEVGRLIGEEHPHKMINVNDIGTLNIIHLCLEMDAKLMYFSTSEIYGKLLDKEEVTEESVNHLPPFMLTNVYAISKYFGETLVNHYVVNYGLKAVGIRPFMVYGPGVISSKYKSAIDQFIYNALTGKEFYVHRGSERAWCYIDDFVDGIMLILEKHKFQDKIYEAYNVGTQDYKSMEEVGEIVLKHTGAPKELMKVIEPPEKFLVTKKRFSNRKLVSLGFSQRVSLEEGIRKTIEWHRSVINGSANW</sequence>
<gene>
    <name evidence="2" type="ORF">ENM46_02965</name>
</gene>
<dbReference type="Pfam" id="PF01370">
    <property type="entry name" value="Epimerase"/>
    <property type="match status" value="1"/>
</dbReference>
<name>A0A7C5Y714_9BACT</name>